<dbReference type="AlphaFoldDB" id="A0A9X1FW06"/>
<dbReference type="PANTHER" id="PTHR47561:SF1">
    <property type="entry name" value="POLYSACCHARIDE DEACETYLASE FAMILY PROTEIN (AFU_ORTHOLOGUE AFUA_6G05030)"/>
    <property type="match status" value="1"/>
</dbReference>
<dbReference type="CDD" id="cd10938">
    <property type="entry name" value="CE4_HpPgdA_like"/>
    <property type="match status" value="1"/>
</dbReference>
<comment type="caution">
    <text evidence="6">The sequence shown here is derived from an EMBL/GenBank/DDBJ whole genome shotgun (WGS) entry which is preliminary data.</text>
</comment>
<gene>
    <name evidence="6" type="ORF">KX928_11425</name>
</gene>
<name>A0A9X1FW06_9RHOB</name>
<evidence type="ECO:0000313" key="6">
    <source>
        <dbReference type="EMBL" id="MBW4708394.1"/>
    </source>
</evidence>
<reference evidence="6" key="1">
    <citation type="submission" date="2021-07" db="EMBL/GenBank/DDBJ databases">
        <title>Roseobacter insulae sp. nov., isolated from a tidal flat.</title>
        <authorList>
            <person name="Park S."/>
            <person name="Yoon J.-H."/>
        </authorList>
    </citation>
    <scope>NUCLEOTIDE SEQUENCE</scope>
    <source>
        <strain evidence="6">YSTF-M11</strain>
    </source>
</reference>
<dbReference type="PANTHER" id="PTHR47561">
    <property type="entry name" value="POLYSACCHARIDE DEACETYLASE FAMILY PROTEIN (AFU_ORTHOLOGUE AFUA_6G05030)"/>
    <property type="match status" value="1"/>
</dbReference>
<keyword evidence="7" id="KW-1185">Reference proteome</keyword>
<dbReference type="GO" id="GO:0005975">
    <property type="term" value="P:carbohydrate metabolic process"/>
    <property type="evidence" value="ECO:0007669"/>
    <property type="project" value="InterPro"/>
</dbReference>
<dbReference type="InterPro" id="IPR037950">
    <property type="entry name" value="PgdA-like"/>
</dbReference>
<dbReference type="Proteomes" id="UP001138661">
    <property type="component" value="Unassembled WGS sequence"/>
</dbReference>
<dbReference type="Pfam" id="PF01522">
    <property type="entry name" value="Polysacc_deac_1"/>
    <property type="match status" value="1"/>
</dbReference>
<proteinExistence type="inferred from homology"/>
<evidence type="ECO:0000256" key="3">
    <source>
        <dbReference type="ARBA" id="ARBA00020071"/>
    </source>
</evidence>
<evidence type="ECO:0000259" key="5">
    <source>
        <dbReference type="PROSITE" id="PS51677"/>
    </source>
</evidence>
<evidence type="ECO:0000313" key="7">
    <source>
        <dbReference type="Proteomes" id="UP001138661"/>
    </source>
</evidence>
<dbReference type="InterPro" id="IPR002509">
    <property type="entry name" value="NODB_dom"/>
</dbReference>
<evidence type="ECO:0000256" key="2">
    <source>
        <dbReference type="ARBA" id="ARBA00010973"/>
    </source>
</evidence>
<dbReference type="PROSITE" id="PS51677">
    <property type="entry name" value="NODB"/>
    <property type="match status" value="1"/>
</dbReference>
<accession>A0A9X1FW06</accession>
<comment type="function">
    <text evidence="1">Is involved in generating a small heat-stable compound (Nod), an acylated oligomer of N-acetylglucosamine, that stimulates mitosis in various plant protoplasts.</text>
</comment>
<sequence>MNPDRPWETPEAEWRADVNRVRAGKPLKPVRWPGGARCAFALSFDCDHETFELGTGRAAIGRVAWGEFGRRTGVPRILDTLSRHGVKASFFVPAVAGLIAPDALKPITDAGHEIGVHGWIHENTSLLTRDVEKDLMLRARDALHDMTGQQPVGHRAANWDLSAHTIDLVASLGFAYDSSMMADDSCYELMSDGLPTGLVEIPVDWVRDDAVYLLFNRAPPTRPWTPPDAVFDIFRREFDGAHAEAGLCQLVMHPFVIGYRSRIWILDQLIQHARDKGDVWFPTHAELAAWVTDPAAY</sequence>
<dbReference type="EMBL" id="JAHXDN010000003">
    <property type="protein sequence ID" value="MBW4708394.1"/>
    <property type="molecule type" value="Genomic_DNA"/>
</dbReference>
<dbReference type="GO" id="GO:0016810">
    <property type="term" value="F:hydrolase activity, acting on carbon-nitrogen (but not peptide) bonds"/>
    <property type="evidence" value="ECO:0007669"/>
    <property type="project" value="InterPro"/>
</dbReference>
<evidence type="ECO:0000256" key="4">
    <source>
        <dbReference type="ARBA" id="ARBA00032976"/>
    </source>
</evidence>
<protein>
    <recommendedName>
        <fullName evidence="3">Chitooligosaccharide deacetylase</fullName>
    </recommendedName>
    <alternativeName>
        <fullName evidence="4">Nodulation protein B</fullName>
    </alternativeName>
</protein>
<comment type="similarity">
    <text evidence="2">Belongs to the polysaccharide deacetylase family.</text>
</comment>
<organism evidence="6 7">
    <name type="scientific">Roseobacter insulae</name>
    <dbReference type="NCBI Taxonomy" id="2859783"/>
    <lineage>
        <taxon>Bacteria</taxon>
        <taxon>Pseudomonadati</taxon>
        <taxon>Pseudomonadota</taxon>
        <taxon>Alphaproteobacteria</taxon>
        <taxon>Rhodobacterales</taxon>
        <taxon>Roseobacteraceae</taxon>
        <taxon>Roseobacter</taxon>
    </lineage>
</organism>
<feature type="domain" description="NodB homology" evidence="5">
    <location>
        <begin position="56"/>
        <end position="282"/>
    </location>
</feature>
<evidence type="ECO:0000256" key="1">
    <source>
        <dbReference type="ARBA" id="ARBA00003236"/>
    </source>
</evidence>